<evidence type="ECO:0000256" key="1">
    <source>
        <dbReference type="SAM" id="SignalP"/>
    </source>
</evidence>
<proteinExistence type="predicted"/>
<gene>
    <name evidence="2" type="ORF">g.19981</name>
</gene>
<feature type="chain" id="PRO_5015682820" description="Secreted protein" evidence="1">
    <location>
        <begin position="24"/>
        <end position="164"/>
    </location>
</feature>
<evidence type="ECO:0008006" key="3">
    <source>
        <dbReference type="Google" id="ProtNLM"/>
    </source>
</evidence>
<reference evidence="2" key="1">
    <citation type="submission" date="2018-04" db="EMBL/GenBank/DDBJ databases">
        <title>Transcriptome of Schizaphis graminum biotype I.</title>
        <authorList>
            <person name="Scully E.D."/>
            <person name="Geib S.M."/>
            <person name="Palmer N.A."/>
            <person name="Koch K."/>
            <person name="Bradshaw J."/>
            <person name="Heng-Moss T."/>
            <person name="Sarath G."/>
        </authorList>
    </citation>
    <scope>NUCLEOTIDE SEQUENCE</scope>
</reference>
<name>A0A2S2N6Z7_SCHGA</name>
<dbReference type="AlphaFoldDB" id="A0A2S2N6Z7"/>
<evidence type="ECO:0000313" key="2">
    <source>
        <dbReference type="EMBL" id="MBY12947.1"/>
    </source>
</evidence>
<protein>
    <recommendedName>
        <fullName evidence="3">Secreted protein</fullName>
    </recommendedName>
</protein>
<dbReference type="EMBL" id="GGMR01000328">
    <property type="protein sequence ID" value="MBY12947.1"/>
    <property type="molecule type" value="Transcribed_RNA"/>
</dbReference>
<keyword evidence="1" id="KW-0732">Signal</keyword>
<sequence>MCARALTIIYYIIIIMLESRLESTGCRRCHILPDGICAAVPSLSPDWSVGFFSSLPFYRVCCRLCVRVRARARIRVYVCVCVCVSFKAKTPQRIGCVLSRSAECVRARECNYSFQWRRRMSVPSVAAGLPVGRLASASLRFIFPSVPSPLRRPLRCFWIAARLC</sequence>
<accession>A0A2S2N6Z7</accession>
<feature type="signal peptide" evidence="1">
    <location>
        <begin position="1"/>
        <end position="23"/>
    </location>
</feature>
<organism evidence="2">
    <name type="scientific">Schizaphis graminum</name>
    <name type="common">Green bug aphid</name>
    <dbReference type="NCBI Taxonomy" id="13262"/>
    <lineage>
        <taxon>Eukaryota</taxon>
        <taxon>Metazoa</taxon>
        <taxon>Ecdysozoa</taxon>
        <taxon>Arthropoda</taxon>
        <taxon>Hexapoda</taxon>
        <taxon>Insecta</taxon>
        <taxon>Pterygota</taxon>
        <taxon>Neoptera</taxon>
        <taxon>Paraneoptera</taxon>
        <taxon>Hemiptera</taxon>
        <taxon>Sternorrhyncha</taxon>
        <taxon>Aphidomorpha</taxon>
        <taxon>Aphidoidea</taxon>
        <taxon>Aphididae</taxon>
        <taxon>Aphidini</taxon>
        <taxon>Schizaphis</taxon>
    </lineage>
</organism>